<dbReference type="Gene3D" id="3.40.190.10">
    <property type="entry name" value="Periplasmic binding protein-like II"/>
    <property type="match status" value="2"/>
</dbReference>
<accession>A0A5C4LSZ5</accession>
<dbReference type="EMBL" id="VDFW01000029">
    <property type="protein sequence ID" value="TNC22105.1"/>
    <property type="molecule type" value="Genomic_DNA"/>
</dbReference>
<dbReference type="SUPFAM" id="SSF53850">
    <property type="entry name" value="Periplasmic binding protein-like II"/>
    <property type="match status" value="1"/>
</dbReference>
<dbReference type="PROSITE" id="PS51318">
    <property type="entry name" value="TAT"/>
    <property type="match status" value="1"/>
</dbReference>
<dbReference type="Pfam" id="PF00497">
    <property type="entry name" value="SBP_bac_3"/>
    <property type="match status" value="1"/>
</dbReference>
<feature type="domain" description="Solute-binding protein family 3/N-terminal" evidence="2">
    <location>
        <begin position="51"/>
        <end position="276"/>
    </location>
</feature>
<dbReference type="RefSeq" id="WP_139099511.1">
    <property type="nucleotide sequence ID" value="NZ_VDFW01000029.1"/>
</dbReference>
<dbReference type="CDD" id="cd01002">
    <property type="entry name" value="PBP2_Ehub_like"/>
    <property type="match status" value="1"/>
</dbReference>
<dbReference type="NCBIfam" id="TIGR02995">
    <property type="entry name" value="ectoine_ehuB"/>
    <property type="match status" value="1"/>
</dbReference>
<evidence type="ECO:0000313" key="3">
    <source>
        <dbReference type="EMBL" id="TNC22105.1"/>
    </source>
</evidence>
<dbReference type="PANTHER" id="PTHR35936:SF17">
    <property type="entry name" value="ARGININE-BINDING EXTRACELLULAR PROTEIN ARTP"/>
    <property type="match status" value="1"/>
</dbReference>
<sequence>MSQSAWTRRDFFRRSAVVGAAAIGGPALLAACQSTGGSSGDTLKAAQDAKTIKIGIANEAPYGFANSSGETTGEAPEVARAAFKPMGIDNVQASVVPFDQLIPALNAKQFDVVAAGMFITSTRCKAALFSDPDYTALEALLVPKGNPQGIKTLADVAAKNVKVAVLSAAVEKGYATAAGVSESNIETLDTQDNMLRAVTTGRVYCACLTDISLKYLAKQNPSANVEVTPGFTPTENGKPVVSAGGFVFRQGDTSLRDAFNQQLKTLHSNGQWLQIVEPFGFGQANLPQPDVTTDKLCAA</sequence>
<dbReference type="SMART" id="SM00062">
    <property type="entry name" value="PBPb"/>
    <property type="match status" value="1"/>
</dbReference>
<protein>
    <submittedName>
        <fullName evidence="3">Ectoine/hydroxyectoine ABC transporter substrate-binding protein EhuB</fullName>
    </submittedName>
</protein>
<keyword evidence="1" id="KW-0732">Signal</keyword>
<dbReference type="PANTHER" id="PTHR35936">
    <property type="entry name" value="MEMBRANE-BOUND LYTIC MUREIN TRANSGLYCOSYLASE F"/>
    <property type="match status" value="1"/>
</dbReference>
<proteinExistence type="predicted"/>
<dbReference type="AlphaFoldDB" id="A0A5C4LSZ5"/>
<name>A0A5C4LSZ5_9PSEU</name>
<dbReference type="InterPro" id="IPR001638">
    <property type="entry name" value="Solute-binding_3/MltF_N"/>
</dbReference>
<keyword evidence="4" id="KW-1185">Reference proteome</keyword>
<evidence type="ECO:0000313" key="4">
    <source>
        <dbReference type="Proteomes" id="UP000305546"/>
    </source>
</evidence>
<gene>
    <name evidence="3" type="primary">ehuB</name>
    <name evidence="3" type="ORF">FG385_26515</name>
</gene>
<dbReference type="GO" id="GO:0051470">
    <property type="term" value="P:ectoine transmembrane transport"/>
    <property type="evidence" value="ECO:0007669"/>
    <property type="project" value="InterPro"/>
</dbReference>
<comment type="caution">
    <text evidence="3">The sequence shown here is derived from an EMBL/GenBank/DDBJ whole genome shotgun (WGS) entry which is preliminary data.</text>
</comment>
<evidence type="ECO:0000259" key="2">
    <source>
        <dbReference type="SMART" id="SM00062"/>
    </source>
</evidence>
<reference evidence="3 4" key="1">
    <citation type="submission" date="2019-06" db="EMBL/GenBank/DDBJ databases">
        <title>Amycolatopsis alkalitolerans sp. nov., isolated from Gastrodia elata Blume.</title>
        <authorList>
            <person name="Narsing Rao M.P."/>
            <person name="Li W.J."/>
        </authorList>
    </citation>
    <scope>NUCLEOTIDE SEQUENCE [LARGE SCALE GENOMIC DNA]</scope>
    <source>
        <strain evidence="3 4">SYSUP0005</strain>
    </source>
</reference>
<organism evidence="3 4">
    <name type="scientific">Amycolatopsis alkalitolerans</name>
    <dbReference type="NCBI Taxonomy" id="2547244"/>
    <lineage>
        <taxon>Bacteria</taxon>
        <taxon>Bacillati</taxon>
        <taxon>Actinomycetota</taxon>
        <taxon>Actinomycetes</taxon>
        <taxon>Pseudonocardiales</taxon>
        <taxon>Pseudonocardiaceae</taxon>
        <taxon>Amycolatopsis</taxon>
    </lineage>
</organism>
<dbReference type="Proteomes" id="UP000305546">
    <property type="component" value="Unassembled WGS sequence"/>
</dbReference>
<dbReference type="GO" id="GO:0033294">
    <property type="term" value="F:ectoine binding"/>
    <property type="evidence" value="ECO:0007669"/>
    <property type="project" value="InterPro"/>
</dbReference>
<evidence type="ECO:0000256" key="1">
    <source>
        <dbReference type="ARBA" id="ARBA00022729"/>
    </source>
</evidence>
<dbReference type="OrthoDB" id="9768183at2"/>
<dbReference type="InterPro" id="IPR006311">
    <property type="entry name" value="TAT_signal"/>
</dbReference>
<dbReference type="InterPro" id="IPR014337">
    <property type="entry name" value="Ectoine_EhuB"/>
</dbReference>